<dbReference type="PANTHER" id="PTHR35798">
    <property type="entry name" value="CELL DIVISION PROTEIN SEPF"/>
    <property type="match status" value="1"/>
</dbReference>
<feature type="compositionally biased region" description="Basic and acidic residues" evidence="6">
    <location>
        <begin position="72"/>
        <end position="81"/>
    </location>
</feature>
<feature type="compositionally biased region" description="Basic and acidic residues" evidence="6">
    <location>
        <begin position="31"/>
        <end position="43"/>
    </location>
</feature>
<name>A0A9D1FF48_9FIRM</name>
<dbReference type="InterPro" id="IPR007561">
    <property type="entry name" value="Cell_div_SepF/SepF-rel"/>
</dbReference>
<evidence type="ECO:0000256" key="3">
    <source>
        <dbReference type="ARBA" id="ARBA00023306"/>
    </source>
</evidence>
<accession>A0A9D1FF48</accession>
<evidence type="ECO:0000256" key="2">
    <source>
        <dbReference type="ARBA" id="ARBA00023210"/>
    </source>
</evidence>
<keyword evidence="3 5" id="KW-0131">Cell cycle</keyword>
<dbReference type="InterPro" id="IPR023052">
    <property type="entry name" value="Cell_div_SepF"/>
</dbReference>
<feature type="region of interest" description="Disordered" evidence="6">
    <location>
        <begin position="1"/>
        <end position="106"/>
    </location>
</feature>
<dbReference type="HAMAP" id="MF_01197">
    <property type="entry name" value="SepF"/>
    <property type="match status" value="1"/>
</dbReference>
<evidence type="ECO:0000313" key="8">
    <source>
        <dbReference type="Proteomes" id="UP000824001"/>
    </source>
</evidence>
<dbReference type="PANTHER" id="PTHR35798:SF1">
    <property type="entry name" value="CELL DIVISION PROTEIN SEPF"/>
    <property type="match status" value="1"/>
</dbReference>
<reference evidence="7" key="2">
    <citation type="journal article" date="2021" name="PeerJ">
        <title>Extensive microbial diversity within the chicken gut microbiome revealed by metagenomics and culture.</title>
        <authorList>
            <person name="Gilroy R."/>
            <person name="Ravi A."/>
            <person name="Getino M."/>
            <person name="Pursley I."/>
            <person name="Horton D.L."/>
            <person name="Alikhan N.F."/>
            <person name="Baker D."/>
            <person name="Gharbi K."/>
            <person name="Hall N."/>
            <person name="Watson M."/>
            <person name="Adriaenssens E.M."/>
            <person name="Foster-Nyarko E."/>
            <person name="Jarju S."/>
            <person name="Secka A."/>
            <person name="Antonio M."/>
            <person name="Oren A."/>
            <person name="Chaudhuri R.R."/>
            <person name="La Ragione R."/>
            <person name="Hildebrand F."/>
            <person name="Pallen M.J."/>
        </authorList>
    </citation>
    <scope>NUCLEOTIDE SEQUENCE</scope>
    <source>
        <strain evidence="7">ChiHjej10B9-9673</strain>
    </source>
</reference>
<dbReference type="InterPro" id="IPR038594">
    <property type="entry name" value="SepF-like_sf"/>
</dbReference>
<evidence type="ECO:0000256" key="4">
    <source>
        <dbReference type="ARBA" id="ARBA00044936"/>
    </source>
</evidence>
<dbReference type="AlphaFoldDB" id="A0A9D1FF48"/>
<comment type="subunit">
    <text evidence="5">Homodimer. Interacts with FtsZ.</text>
</comment>
<dbReference type="EMBL" id="DVJK01000205">
    <property type="protein sequence ID" value="HIS67346.1"/>
    <property type="molecule type" value="Genomic_DNA"/>
</dbReference>
<gene>
    <name evidence="5" type="primary">sepF</name>
    <name evidence="7" type="ORF">IAC18_07255</name>
</gene>
<dbReference type="GO" id="GO:0005737">
    <property type="term" value="C:cytoplasm"/>
    <property type="evidence" value="ECO:0007669"/>
    <property type="project" value="UniProtKB-SubCell"/>
</dbReference>
<dbReference type="Proteomes" id="UP000824001">
    <property type="component" value="Unassembled WGS sequence"/>
</dbReference>
<keyword evidence="2 5" id="KW-0717">Septation</keyword>
<reference evidence="7" key="1">
    <citation type="submission" date="2020-10" db="EMBL/GenBank/DDBJ databases">
        <authorList>
            <person name="Gilroy R."/>
        </authorList>
    </citation>
    <scope>NUCLEOTIDE SEQUENCE</scope>
    <source>
        <strain evidence="7">ChiHjej10B9-9673</strain>
    </source>
</reference>
<comment type="caution">
    <text evidence="7">The sequence shown here is derived from an EMBL/GenBank/DDBJ whole genome shotgun (WGS) entry which is preliminary data.</text>
</comment>
<comment type="subcellular location">
    <subcellularLocation>
        <location evidence="5">Cytoplasm</location>
    </subcellularLocation>
    <text evidence="5">Localizes to the division site, in a FtsZ-dependent manner.</text>
</comment>
<sequence>MGFLDEFKKLTHPYDDEDDDFFGSAADAQPDEERQTERQERRSSFFSGPEEAAPDSYGIPAAPKSRPAFRIPRRELRRQADAADAAEAQARPGRAAPAQAKPRVSMAEPVRFEDGARLADDLLEGKTILLNLEKAGKVDSRRLLDFMSGAAYALQGYVRRVSGSIYLVVPNGEEVTDADAMSQMENSGLYL</sequence>
<dbReference type="GO" id="GO:0043093">
    <property type="term" value="P:FtsZ-dependent cytokinesis"/>
    <property type="evidence" value="ECO:0007669"/>
    <property type="project" value="UniProtKB-UniRule"/>
</dbReference>
<dbReference type="GO" id="GO:0000917">
    <property type="term" value="P:division septum assembly"/>
    <property type="evidence" value="ECO:0007669"/>
    <property type="project" value="UniProtKB-KW"/>
</dbReference>
<dbReference type="Pfam" id="PF04472">
    <property type="entry name" value="SepF"/>
    <property type="match status" value="1"/>
</dbReference>
<feature type="compositionally biased region" description="Basic and acidic residues" evidence="6">
    <location>
        <begin position="1"/>
        <end position="14"/>
    </location>
</feature>
<organism evidence="7 8">
    <name type="scientific">Candidatus Scatomorpha merdipullorum</name>
    <dbReference type="NCBI Taxonomy" id="2840927"/>
    <lineage>
        <taxon>Bacteria</taxon>
        <taxon>Bacillati</taxon>
        <taxon>Bacillota</taxon>
        <taxon>Clostridia</taxon>
        <taxon>Eubacteriales</taxon>
        <taxon>Candidatus Scatomorpha</taxon>
    </lineage>
</organism>
<comment type="similarity">
    <text evidence="5">Belongs to the SepF family.</text>
</comment>
<dbReference type="Gene3D" id="3.30.110.150">
    <property type="entry name" value="SepF-like protein"/>
    <property type="match status" value="1"/>
</dbReference>
<evidence type="ECO:0000256" key="5">
    <source>
        <dbReference type="HAMAP-Rule" id="MF_01197"/>
    </source>
</evidence>
<evidence type="ECO:0000256" key="6">
    <source>
        <dbReference type="SAM" id="MobiDB-lite"/>
    </source>
</evidence>
<keyword evidence="1 5" id="KW-0132">Cell division</keyword>
<evidence type="ECO:0000256" key="1">
    <source>
        <dbReference type="ARBA" id="ARBA00022618"/>
    </source>
</evidence>
<protein>
    <recommendedName>
        <fullName evidence="5">Cell division protein SepF</fullName>
    </recommendedName>
</protein>
<feature type="compositionally biased region" description="Low complexity" evidence="6">
    <location>
        <begin position="82"/>
        <end position="103"/>
    </location>
</feature>
<keyword evidence="5" id="KW-0963">Cytoplasm</keyword>
<evidence type="ECO:0000313" key="7">
    <source>
        <dbReference type="EMBL" id="HIS67346.1"/>
    </source>
</evidence>
<proteinExistence type="inferred from homology"/>
<comment type="function">
    <text evidence="4 5">Cell division protein that is part of the divisome complex and is recruited early to the Z-ring. Probably stimulates Z-ring formation, perhaps through the cross-linking of FtsZ protofilaments. Its function overlaps with FtsA.</text>
</comment>